<accession>A0ABT1RYT8</accession>
<proteinExistence type="predicted"/>
<reference evidence="1 2" key="1">
    <citation type="submission" date="2022-06" db="EMBL/GenBank/DDBJ databases">
        <title>Isolation of gut microbiota from human fecal samples.</title>
        <authorList>
            <person name="Pamer E.G."/>
            <person name="Barat B."/>
            <person name="Waligurski E."/>
            <person name="Medina S."/>
            <person name="Paddock L."/>
            <person name="Mostad J."/>
        </authorList>
    </citation>
    <scope>NUCLEOTIDE SEQUENCE [LARGE SCALE GENOMIC DNA]</scope>
    <source>
        <strain evidence="1 2">DFI.9.73</strain>
    </source>
</reference>
<dbReference type="RefSeq" id="WP_066867096.1">
    <property type="nucleotide sequence ID" value="NZ_CABKVV010000014.1"/>
</dbReference>
<evidence type="ECO:0000313" key="1">
    <source>
        <dbReference type="EMBL" id="MCQ4839841.1"/>
    </source>
</evidence>
<evidence type="ECO:0000313" key="2">
    <source>
        <dbReference type="Proteomes" id="UP001524473"/>
    </source>
</evidence>
<dbReference type="GeneID" id="90533742"/>
<gene>
    <name evidence="1" type="ORF">NE695_07930</name>
</gene>
<protein>
    <submittedName>
        <fullName evidence="1">Uncharacterized protein</fullName>
    </submittedName>
</protein>
<organism evidence="1 2">
    <name type="scientific">Neglectibacter timonensis</name>
    <dbReference type="NCBI Taxonomy" id="1776382"/>
    <lineage>
        <taxon>Bacteria</taxon>
        <taxon>Bacillati</taxon>
        <taxon>Bacillota</taxon>
        <taxon>Clostridia</taxon>
        <taxon>Eubacteriales</taxon>
        <taxon>Oscillospiraceae</taxon>
        <taxon>Neglectibacter</taxon>
    </lineage>
</organism>
<name>A0ABT1RYT8_9FIRM</name>
<dbReference type="EMBL" id="JANFZH010000015">
    <property type="protein sequence ID" value="MCQ4839841.1"/>
    <property type="molecule type" value="Genomic_DNA"/>
</dbReference>
<comment type="caution">
    <text evidence="1">The sequence shown here is derived from an EMBL/GenBank/DDBJ whole genome shotgun (WGS) entry which is preliminary data.</text>
</comment>
<keyword evidence="2" id="KW-1185">Reference proteome</keyword>
<sequence length="125" mass="14450">MPEKKEPLLLLDNSTMYVVGAGDYHSTNLSFEEAKAIIDMYETEDILRCFTDRSIEDVLHEYVGIERRDFAYKPVRKMRVGQDAIAIKLYVTKSETQPEVETEDGVAAKKIQNIYVYCQYITRVS</sequence>
<dbReference type="Proteomes" id="UP001524473">
    <property type="component" value="Unassembled WGS sequence"/>
</dbReference>